<dbReference type="EMBL" id="AOHZ01000084">
    <property type="protein sequence ID" value="ELY50904.1"/>
    <property type="molecule type" value="Genomic_DNA"/>
</dbReference>
<feature type="transmembrane region" description="Helical" evidence="5">
    <location>
        <begin position="99"/>
        <end position="128"/>
    </location>
</feature>
<dbReference type="AlphaFoldDB" id="L9WN69"/>
<dbReference type="CDD" id="cd13956">
    <property type="entry name" value="PT_UbiA"/>
    <property type="match status" value="1"/>
</dbReference>
<dbReference type="Proteomes" id="UP000011602">
    <property type="component" value="Unassembled WGS sequence"/>
</dbReference>
<proteinExistence type="predicted"/>
<evidence type="ECO:0000256" key="3">
    <source>
        <dbReference type="ARBA" id="ARBA00022989"/>
    </source>
</evidence>
<evidence type="ECO:0000256" key="2">
    <source>
        <dbReference type="ARBA" id="ARBA00022692"/>
    </source>
</evidence>
<name>L9WN69_9EURY</name>
<sequence>MHERSLSPRARTERRVRGLWTHVQPVFLLPGAAMSVFGAGLAAAFALGPAAVHAFAVCLAVYVAHLKDGYVDYYVRGEDETNPLEPAEIRTAMGVSAAVFGLCLLALWFVSGPIAVALTAPLLAFGYFHAPQLDTHPVTGTADYPIGIALATAGGYAAQTGTVGATIVAVCLVFGFLLAAINVMLDRTDYDHDRRVPKRTLPVALGPARALRVAWTLVSISLGLLVFSSAIGVLPSSAVLAGVVPAAVSIGSLVRPPDPERLVGLFIGATYLFGAILFLSIRIVG</sequence>
<feature type="transmembrane region" description="Helical" evidence="5">
    <location>
        <begin position="50"/>
        <end position="66"/>
    </location>
</feature>
<keyword evidence="4 5" id="KW-0472">Membrane</keyword>
<dbReference type="GO" id="GO:0016765">
    <property type="term" value="F:transferase activity, transferring alkyl or aryl (other than methyl) groups"/>
    <property type="evidence" value="ECO:0007669"/>
    <property type="project" value="InterPro"/>
</dbReference>
<evidence type="ECO:0000313" key="6">
    <source>
        <dbReference type="EMBL" id="ELY50904.1"/>
    </source>
</evidence>
<evidence type="ECO:0008006" key="8">
    <source>
        <dbReference type="Google" id="ProtNLM"/>
    </source>
</evidence>
<accession>L9WN69</accession>
<dbReference type="Pfam" id="PF01040">
    <property type="entry name" value="UbiA"/>
    <property type="match status" value="1"/>
</dbReference>
<organism evidence="6 7">
    <name type="scientific">Natronolimnohabitans innermongolicus JCM 12255</name>
    <dbReference type="NCBI Taxonomy" id="1227499"/>
    <lineage>
        <taxon>Archaea</taxon>
        <taxon>Methanobacteriati</taxon>
        <taxon>Methanobacteriota</taxon>
        <taxon>Stenosarchaea group</taxon>
        <taxon>Halobacteria</taxon>
        <taxon>Halobacteriales</taxon>
        <taxon>Natrialbaceae</taxon>
        <taxon>Natronolimnohabitans</taxon>
    </lineage>
</organism>
<reference evidence="6 7" key="1">
    <citation type="journal article" date="2014" name="PLoS Genet.">
        <title>Phylogenetically driven sequencing of extremely halophilic archaea reveals strategies for static and dynamic osmo-response.</title>
        <authorList>
            <person name="Becker E.A."/>
            <person name="Seitzer P.M."/>
            <person name="Tritt A."/>
            <person name="Larsen D."/>
            <person name="Krusor M."/>
            <person name="Yao A.I."/>
            <person name="Wu D."/>
            <person name="Madern D."/>
            <person name="Eisen J.A."/>
            <person name="Darling A.E."/>
            <person name="Facciotti M.T."/>
        </authorList>
    </citation>
    <scope>NUCLEOTIDE SEQUENCE [LARGE SCALE GENOMIC DNA]</scope>
    <source>
        <strain evidence="6 7">JCM 12255</strain>
    </source>
</reference>
<keyword evidence="3 5" id="KW-1133">Transmembrane helix</keyword>
<feature type="transmembrane region" description="Helical" evidence="5">
    <location>
        <begin position="262"/>
        <end position="284"/>
    </location>
</feature>
<keyword evidence="2 5" id="KW-0812">Transmembrane</keyword>
<dbReference type="InterPro" id="IPR000537">
    <property type="entry name" value="UbiA_prenyltransferase"/>
</dbReference>
<feature type="transmembrane region" description="Helical" evidence="5">
    <location>
        <begin position="163"/>
        <end position="185"/>
    </location>
</feature>
<gene>
    <name evidence="6" type="ORF">C493_18001</name>
</gene>
<dbReference type="GO" id="GO:0005886">
    <property type="term" value="C:plasma membrane"/>
    <property type="evidence" value="ECO:0007669"/>
    <property type="project" value="UniProtKB-SubCell"/>
</dbReference>
<dbReference type="eggNOG" id="arCOG00480">
    <property type="taxonomic scope" value="Archaea"/>
</dbReference>
<protein>
    <recommendedName>
        <fullName evidence="8">UbiA prenyltransferase</fullName>
    </recommendedName>
</protein>
<evidence type="ECO:0000256" key="5">
    <source>
        <dbReference type="SAM" id="Phobius"/>
    </source>
</evidence>
<feature type="transmembrane region" description="Helical" evidence="5">
    <location>
        <begin position="213"/>
        <end position="231"/>
    </location>
</feature>
<keyword evidence="7" id="KW-1185">Reference proteome</keyword>
<evidence type="ECO:0000256" key="1">
    <source>
        <dbReference type="ARBA" id="ARBA00004651"/>
    </source>
</evidence>
<comment type="subcellular location">
    <subcellularLocation>
        <location evidence="1">Cell membrane</location>
        <topology evidence="1">Multi-pass membrane protein</topology>
    </subcellularLocation>
</comment>
<dbReference type="STRING" id="1227499.C493_18001"/>
<comment type="caution">
    <text evidence="6">The sequence shown here is derived from an EMBL/GenBank/DDBJ whole genome shotgun (WGS) entry which is preliminary data.</text>
</comment>
<feature type="transmembrane region" description="Helical" evidence="5">
    <location>
        <begin position="21"/>
        <end position="44"/>
    </location>
</feature>
<dbReference type="PATRIC" id="fig|1227499.3.peg.3707"/>
<evidence type="ECO:0000313" key="7">
    <source>
        <dbReference type="Proteomes" id="UP000011602"/>
    </source>
</evidence>
<dbReference type="OrthoDB" id="199516at2157"/>
<evidence type="ECO:0000256" key="4">
    <source>
        <dbReference type="ARBA" id="ARBA00023136"/>
    </source>
</evidence>